<dbReference type="PIRSF" id="PIRSF002686">
    <property type="entry name" value="SLG"/>
    <property type="match status" value="1"/>
</dbReference>
<evidence type="ECO:0000256" key="4">
    <source>
        <dbReference type="ARBA" id="ARBA00023180"/>
    </source>
</evidence>
<dbReference type="PANTHER" id="PTHR32444">
    <property type="entry name" value="BULB-TYPE LECTIN DOMAIN-CONTAINING PROTEIN"/>
    <property type="match status" value="1"/>
</dbReference>
<dbReference type="PROSITE" id="PS50927">
    <property type="entry name" value="BULB_LECTIN"/>
    <property type="match status" value="1"/>
</dbReference>
<dbReference type="InterPro" id="IPR001480">
    <property type="entry name" value="Bulb-type_lectin_dom"/>
</dbReference>
<evidence type="ECO:0000256" key="3">
    <source>
        <dbReference type="ARBA" id="ARBA00023157"/>
    </source>
</evidence>
<dbReference type="InterPro" id="IPR003609">
    <property type="entry name" value="Pan_app"/>
</dbReference>
<dbReference type="KEGG" id="jre:109007572"/>
<dbReference type="InterPro" id="IPR035446">
    <property type="entry name" value="SLSG/EP1"/>
</dbReference>
<evidence type="ECO:0000313" key="5">
    <source>
        <dbReference type="Proteomes" id="UP000235220"/>
    </source>
</evidence>
<evidence type="ECO:0000313" key="6">
    <source>
        <dbReference type="RefSeq" id="XP_035542075.1"/>
    </source>
</evidence>
<sequence length="449" mass="50654">MAIDTNETFLLILVLLLTLRESFTVADDTLSMDEFLVAYNPDGLLSNNNKFTLGFFQRSGNSTKIYLGIWYTGFGGQRIVWVANRENHLSSLLTSTLEFSDDGNLVLLQTPSEIFWSTNLRYLPPNSTEAALLDDGNFVLRDRSNLSTIFWESFDHPTNAWLPGAKLGIDNVGKVPKRLISWRNSEDPSPGVFSFDLDHPNGVFQFILEWNNSHVYWSSGVWNSSSFPSVPPAWFQAGIYNFNFVSNENETYVTYSLSSVSRVDHLEITSTGQIQPVELKQTSLLNPPSLLWVRPILLSNVFALCGAFGMYDDNSSYPCDCPKGFEPFSDTDTRLNDWSDGCRRKHPLECENRNGKKDWFLKISNLILPFNNTAYSVVSAKRCELACMNNCSCTAYAHNSNGCMTWEGSLLNMQRPSSYGSEAGQDIYLRLAADERQSTKGRMNMMKPT</sequence>
<dbReference type="Pfam" id="PF01453">
    <property type="entry name" value="B_lectin"/>
    <property type="match status" value="1"/>
</dbReference>
<evidence type="ECO:0000256" key="2">
    <source>
        <dbReference type="ARBA" id="ARBA00022729"/>
    </source>
</evidence>
<dbReference type="GO" id="GO:0048544">
    <property type="term" value="P:recognition of pollen"/>
    <property type="evidence" value="ECO:0007669"/>
    <property type="project" value="InterPro"/>
</dbReference>
<dbReference type="Pfam" id="PF08276">
    <property type="entry name" value="PAN_2"/>
    <property type="match status" value="1"/>
</dbReference>
<dbReference type="Gramene" id="Jr16_05760_p1">
    <property type="protein sequence ID" value="cds.Jr16_05760_p1"/>
    <property type="gene ID" value="Jr16_05760"/>
</dbReference>
<accession>A0A6P9E1W5</accession>
<gene>
    <name evidence="6" type="primary">LOC109007572</name>
</gene>
<organism evidence="5 6">
    <name type="scientific">Juglans regia</name>
    <name type="common">English walnut</name>
    <dbReference type="NCBI Taxonomy" id="51240"/>
    <lineage>
        <taxon>Eukaryota</taxon>
        <taxon>Viridiplantae</taxon>
        <taxon>Streptophyta</taxon>
        <taxon>Embryophyta</taxon>
        <taxon>Tracheophyta</taxon>
        <taxon>Spermatophyta</taxon>
        <taxon>Magnoliopsida</taxon>
        <taxon>eudicotyledons</taxon>
        <taxon>Gunneridae</taxon>
        <taxon>Pentapetalae</taxon>
        <taxon>rosids</taxon>
        <taxon>fabids</taxon>
        <taxon>Fagales</taxon>
        <taxon>Juglandaceae</taxon>
        <taxon>Juglans</taxon>
    </lineage>
</organism>
<keyword evidence="5" id="KW-1185">Reference proteome</keyword>
<comment type="function">
    <text evidence="1">Involved in sporophytic self-incompatibility system (the inability of flowering plants to achieve self-fertilization).</text>
</comment>
<dbReference type="InterPro" id="IPR036426">
    <property type="entry name" value="Bulb-type_lectin_dom_sf"/>
</dbReference>
<proteinExistence type="predicted"/>
<evidence type="ECO:0000256" key="1">
    <source>
        <dbReference type="ARBA" id="ARBA00003061"/>
    </source>
</evidence>
<dbReference type="RefSeq" id="XP_035542075.1">
    <property type="nucleotide sequence ID" value="XM_035686182.1"/>
</dbReference>
<dbReference type="SUPFAM" id="SSF57414">
    <property type="entry name" value="Hairpin loop containing domain-like"/>
    <property type="match status" value="1"/>
</dbReference>
<dbReference type="Proteomes" id="UP000235220">
    <property type="component" value="Chromosome 16"/>
</dbReference>
<dbReference type="SUPFAM" id="SSF51110">
    <property type="entry name" value="alpha-D-mannose-specific plant lectins"/>
    <property type="match status" value="1"/>
</dbReference>
<keyword evidence="3" id="KW-1015">Disulfide bond</keyword>
<dbReference type="PANTHER" id="PTHR32444:SF247">
    <property type="entry name" value="OS01G0958200 PROTEIN"/>
    <property type="match status" value="1"/>
</dbReference>
<keyword evidence="2" id="KW-0732">Signal</keyword>
<name>A0A6P9E1W5_JUGRE</name>
<reference evidence="6" key="1">
    <citation type="submission" date="2025-08" db="UniProtKB">
        <authorList>
            <consortium name="RefSeq"/>
        </authorList>
    </citation>
    <scope>IDENTIFICATION</scope>
    <source>
        <tissue evidence="6">Leaves</tissue>
    </source>
</reference>
<dbReference type="InterPro" id="IPR000858">
    <property type="entry name" value="S_locus_glycoprot_dom"/>
</dbReference>
<protein>
    <submittedName>
        <fullName evidence="6">G-type lectin S-receptor-like serine/threonine-protein kinase At2g19130</fullName>
    </submittedName>
</protein>
<dbReference type="GeneID" id="109007572"/>
<dbReference type="OrthoDB" id="643280at2759"/>
<dbReference type="AlphaFoldDB" id="A0A6P9E1W5"/>
<dbReference type="PROSITE" id="PS50948">
    <property type="entry name" value="PAN"/>
    <property type="match status" value="1"/>
</dbReference>
<dbReference type="SMART" id="SM00108">
    <property type="entry name" value="B_lectin"/>
    <property type="match status" value="1"/>
</dbReference>
<dbReference type="Pfam" id="PF00954">
    <property type="entry name" value="S_locus_glycop"/>
    <property type="match status" value="1"/>
</dbReference>
<dbReference type="CDD" id="cd00028">
    <property type="entry name" value="B_lectin"/>
    <property type="match status" value="1"/>
</dbReference>
<dbReference type="CDD" id="cd01098">
    <property type="entry name" value="PAN_AP_plant"/>
    <property type="match status" value="1"/>
</dbReference>
<keyword evidence="4" id="KW-0325">Glycoprotein</keyword>
<dbReference type="SMART" id="SM00473">
    <property type="entry name" value="PAN_AP"/>
    <property type="match status" value="1"/>
</dbReference>
<dbReference type="Gene3D" id="2.90.10.10">
    <property type="entry name" value="Bulb-type lectin domain"/>
    <property type="match status" value="1"/>
</dbReference>